<feature type="domain" description="Excalibur calcium-binding" evidence="3">
    <location>
        <begin position="332"/>
        <end position="368"/>
    </location>
</feature>
<feature type="transmembrane region" description="Helical" evidence="2">
    <location>
        <begin position="12"/>
        <end position="32"/>
    </location>
</feature>
<keyword evidence="2" id="KW-1133">Transmembrane helix</keyword>
<reference evidence="4 5" key="1">
    <citation type="submission" date="2016-10" db="EMBL/GenBank/DDBJ databases">
        <authorList>
            <person name="Cai Z."/>
        </authorList>
    </citation>
    <scope>NUCLEOTIDE SEQUENCE [LARGE SCALE GENOMIC DNA]</scope>
    <source>
        <strain evidence="4 5">CGMCC 1.10826</strain>
    </source>
</reference>
<proteinExistence type="predicted"/>
<dbReference type="SMART" id="SM00894">
    <property type="entry name" value="Excalibur"/>
    <property type="match status" value="1"/>
</dbReference>
<evidence type="ECO:0000313" key="5">
    <source>
        <dbReference type="Proteomes" id="UP000250222"/>
    </source>
</evidence>
<dbReference type="PANTHER" id="PTHR24094:SF15">
    <property type="entry name" value="AMP-DEPENDENT SYNTHETASE_LIGASE DOMAIN-CONTAINING PROTEIN-RELATED"/>
    <property type="match status" value="1"/>
</dbReference>
<feature type="region of interest" description="Disordered" evidence="1">
    <location>
        <begin position="70"/>
        <end position="121"/>
    </location>
</feature>
<dbReference type="InterPro" id="IPR011089">
    <property type="entry name" value="GmrSD_C"/>
</dbReference>
<feature type="region of interest" description="Disordered" evidence="1">
    <location>
        <begin position="306"/>
        <end position="368"/>
    </location>
</feature>
<dbReference type="RefSeq" id="WP_258369184.1">
    <property type="nucleotide sequence ID" value="NZ_QKLZ01000001.1"/>
</dbReference>
<gene>
    <name evidence="4" type="ORF">SAMN05216184_101704</name>
</gene>
<feature type="compositionally biased region" description="Low complexity" evidence="1">
    <location>
        <begin position="108"/>
        <end position="121"/>
    </location>
</feature>
<keyword evidence="2" id="KW-0812">Transmembrane</keyword>
<protein>
    <submittedName>
        <fullName evidence="4">Excalibur calcium-binding domain-containing protein</fullName>
    </submittedName>
</protein>
<organism evidence="4 5">
    <name type="scientific">Georgenia satyanarayanai</name>
    <dbReference type="NCBI Taxonomy" id="860221"/>
    <lineage>
        <taxon>Bacteria</taxon>
        <taxon>Bacillati</taxon>
        <taxon>Actinomycetota</taxon>
        <taxon>Actinomycetes</taxon>
        <taxon>Micrococcales</taxon>
        <taxon>Bogoriellaceae</taxon>
        <taxon>Georgenia</taxon>
    </lineage>
</organism>
<accession>A0A2Y9BVB9</accession>
<dbReference type="PANTHER" id="PTHR24094">
    <property type="entry name" value="SECRETED PROTEIN"/>
    <property type="match status" value="1"/>
</dbReference>
<dbReference type="Pfam" id="PF07510">
    <property type="entry name" value="GmrSD_C"/>
    <property type="match status" value="1"/>
</dbReference>
<name>A0A2Y9BVB9_9MICO</name>
<evidence type="ECO:0000259" key="3">
    <source>
        <dbReference type="SMART" id="SM00894"/>
    </source>
</evidence>
<feature type="compositionally biased region" description="Pro residues" evidence="1">
    <location>
        <begin position="97"/>
        <end position="107"/>
    </location>
</feature>
<feature type="transmembrane region" description="Helical" evidence="2">
    <location>
        <begin position="44"/>
        <end position="65"/>
    </location>
</feature>
<keyword evidence="5" id="KW-1185">Reference proteome</keyword>
<feature type="compositionally biased region" description="Basic and acidic residues" evidence="1">
    <location>
        <begin position="354"/>
        <end position="368"/>
    </location>
</feature>
<keyword evidence="2" id="KW-0472">Membrane</keyword>
<feature type="compositionally biased region" description="Low complexity" evidence="1">
    <location>
        <begin position="334"/>
        <end position="345"/>
    </location>
</feature>
<dbReference type="Pfam" id="PF05901">
    <property type="entry name" value="Excalibur"/>
    <property type="match status" value="1"/>
</dbReference>
<dbReference type="Proteomes" id="UP000250222">
    <property type="component" value="Unassembled WGS sequence"/>
</dbReference>
<evidence type="ECO:0000256" key="2">
    <source>
        <dbReference type="SAM" id="Phobius"/>
    </source>
</evidence>
<sequence>MRSSSPPSGGEPAGSLVVGGLYLVLTAGWALLRRRGGAGALGRRGLGAVLGIGVVVALAGGAVAGPAGPVAVPSPAPSTAEEPAPRASASGREPVTTEPPSPSPEPATTPEQTPEAGAPAAALAAARELEVKGRAPRTGYARDLFGSGWVDTDRNGCDTRNDILARDLTDLTYRPGTHDCVVTSGTLADPFSGETIAFVRGNDTSTAVQVDHVVALSDAWQKGAQQWDTDTRVRFANDPLNLLAVDGPLNAQKGDGDTATWLPPDRSFRCAYVARQVGVKHAYGLWVTQAEQDAMVRVLGDCPQEPLPTGDAASAVTSPVPGTPTAPDDDVSYASCSAAREAGAAPVHAGDPGYGRHLDRDGDGVGCE</sequence>
<dbReference type="AlphaFoldDB" id="A0A2Y9BVB9"/>
<dbReference type="InterPro" id="IPR008613">
    <property type="entry name" value="Excalibur_Ca-bd_domain"/>
</dbReference>
<feature type="compositionally biased region" description="Low complexity" evidence="1">
    <location>
        <begin position="70"/>
        <end position="96"/>
    </location>
</feature>
<dbReference type="EMBL" id="UETB01000001">
    <property type="protein sequence ID" value="SSA37072.1"/>
    <property type="molecule type" value="Genomic_DNA"/>
</dbReference>
<evidence type="ECO:0000313" key="4">
    <source>
        <dbReference type="EMBL" id="SSA37072.1"/>
    </source>
</evidence>
<evidence type="ECO:0000256" key="1">
    <source>
        <dbReference type="SAM" id="MobiDB-lite"/>
    </source>
</evidence>